<dbReference type="Pfam" id="PF05088">
    <property type="entry name" value="Bac_GDH_CD"/>
    <property type="match status" value="1"/>
</dbReference>
<dbReference type="GO" id="GO:0004352">
    <property type="term" value="F:glutamate dehydrogenase (NAD+) activity"/>
    <property type="evidence" value="ECO:0007669"/>
    <property type="project" value="InterPro"/>
</dbReference>
<dbReference type="SUPFAM" id="SSF53223">
    <property type="entry name" value="Aminoacid dehydrogenase-like, N-terminal domain"/>
    <property type="match status" value="1"/>
</dbReference>
<comment type="caution">
    <text evidence="7">The sequence shown here is derived from an EMBL/GenBank/DDBJ whole genome shotgun (WGS) entry which is preliminary data.</text>
</comment>
<dbReference type="Pfam" id="PF21077">
    <property type="entry name" value="GDH_ACT3"/>
    <property type="match status" value="1"/>
</dbReference>
<dbReference type="PIRSF" id="PIRSF036761">
    <property type="entry name" value="GDH_Mll4104"/>
    <property type="match status" value="1"/>
</dbReference>
<dbReference type="Pfam" id="PF21076">
    <property type="entry name" value="GDH_ACT2"/>
    <property type="match status" value="1"/>
</dbReference>
<dbReference type="PANTHER" id="PTHR43403:SF1">
    <property type="entry name" value="NAD-SPECIFIC GLUTAMATE DEHYDROGENASE"/>
    <property type="match status" value="1"/>
</dbReference>
<dbReference type="InterPro" id="IPR049056">
    <property type="entry name" value="NAD_Glu_DH_HM3"/>
</dbReference>
<proteinExistence type="predicted"/>
<feature type="domain" description="NAD-glutamate dehydrogenase N-terminal ACT1" evidence="4">
    <location>
        <begin position="34"/>
        <end position="170"/>
    </location>
</feature>
<evidence type="ECO:0000259" key="3">
    <source>
        <dbReference type="Pfam" id="PF21074"/>
    </source>
</evidence>
<dbReference type="InterPro" id="IPR049059">
    <property type="entry name" value="NAD_Glu_DH_HM1"/>
</dbReference>
<dbReference type="GO" id="GO:0004069">
    <property type="term" value="F:L-aspartate:2-oxoglutarate aminotransferase activity"/>
    <property type="evidence" value="ECO:0007669"/>
    <property type="project" value="InterPro"/>
</dbReference>
<evidence type="ECO:0000259" key="2">
    <source>
        <dbReference type="Pfam" id="PF05088"/>
    </source>
</evidence>
<dbReference type="Proteomes" id="UP000613768">
    <property type="component" value="Unassembled WGS sequence"/>
</dbReference>
<feature type="domain" description="NAD-specific glutamate dehydrogenase C-terminal" evidence="3">
    <location>
        <begin position="1306"/>
        <end position="1641"/>
    </location>
</feature>
<feature type="domain" description="NAD-glutamate dehydrogenase ACT2" evidence="5">
    <location>
        <begin position="401"/>
        <end position="489"/>
    </location>
</feature>
<evidence type="ECO:0000313" key="8">
    <source>
        <dbReference type="Proteomes" id="UP000613768"/>
    </source>
</evidence>
<evidence type="ECO:0000313" key="7">
    <source>
        <dbReference type="EMBL" id="MBD8524557.1"/>
    </source>
</evidence>
<dbReference type="InterPro" id="IPR036291">
    <property type="entry name" value="NAD(P)-bd_dom_sf"/>
</dbReference>
<reference evidence="7 8" key="1">
    <citation type="submission" date="2020-09" db="EMBL/GenBank/DDBJ databases">
        <title>Pseudoxanthomonas sp. CAU 1598 isolated from sand of Yaerae Beach.</title>
        <authorList>
            <person name="Kim W."/>
        </authorList>
    </citation>
    <scope>NUCLEOTIDE SEQUENCE [LARGE SCALE GENOMIC DNA]</scope>
    <source>
        <strain evidence="7 8">CAU 1598</strain>
    </source>
</reference>
<dbReference type="GO" id="GO:0006538">
    <property type="term" value="P:L-glutamate catabolic process"/>
    <property type="evidence" value="ECO:0007669"/>
    <property type="project" value="InterPro"/>
</dbReference>
<dbReference type="Pfam" id="PF21075">
    <property type="entry name" value="GDH_ACT1"/>
    <property type="match status" value="1"/>
</dbReference>
<sequence length="1649" mass="184299">MNAVSSLVEPSFEAVLAALKQRLPAPRQKDALAFASAFCRRTSDVDFATRAPDEWAALLAGFFEYCRDRKAEAPKVRIFNPSLDEHGWESSHTVIQIINDDMPFLVDSVGMAITQHESLVHAMIHPVMHVSRDPAGHLLGFQDSGAAESFMHIEIDRQAETEDMRRLEASILAALGDVRSCVADWAKMRQKMVECAESLMQRPLPISDAGRAEAQEFLRWVSDDHFTFLGYREYTVVSEGDEEVLKPVDGSGMGLLGSANRAGSTRSVKGLAANSLPQSGAAEALILTKTNARSSVHRPGYMDYIGVLHFDESGKPVAEQRFIGLYTSSAYNRRPWDIPLVRRRFDYVMQRSELPHNSHSGKALRHILETLPRDELFQSTDDELYATAKGILGLQERSRTRLFLRRDRYGRFFSCLVYIPRDRFNTDVRRRIESMLKEALHGERLDTTIQVGESTLAQLHLLIRPHAGSEVNFDLAALEAQLAQIVRNWFDELRDVLVAQHGEQRGMRLLSRYGRCLPAGYVELTAPDVAAHDLEQIADLHGPLDLKLKLYRTSAIEHQRLRFKLFRYGTPLVLSEALPIMENMGLRVLSEHPFEVEVADEAIYIQDFEITTAQEQVGFGAVDVDALRGPFESAFEQIWRGNAENDGFNRLILLANLEWRQVAMLRGYCKYLLQTGVPFSQPYMEETLCRHPVMARLLVELFEAKFHPNTGEESEQEIKAGQARFAAQLTTLAQSYPSTTTVVEDLVAARRSDRDAQMQAAEDALHALMDGVSSLDDDRILRSFMAVIKATLRTSFYQLPDGKKHAEYMAFKFDPAKVPDLPKPRPYREIFVYGPRVEGVHLRFGPVARGGLRWSDRREDFRTEVLGLVKAQMVKNTVIVPVGAKGGFFVKRPPVGGDRDMILAEGIACYRMFINGLLDITDNLVDGNVVPPLNVVRHDADDPYLVVAADKGTATFSDIANSISAEHGFWLGDAFASGGSVGYDHKGMGITAKGAWESVKRHFRAMGRDSQGEDFTCVGIGDMSGDVFGNGMLLSKHIRLIAAFDHRHIFIDPNPESASSFVERERMFKLPRSSWEDYDKSLISQGGGVWPRSAKTIPLSAEAKRALGIDPVISQMTPNELMTAILKSQVDLLWNGGIGTYVKAASETHADVGDRANNAIRVNGAELRCKVVGEGGNLGLTQRGRIEAAQAGVLLNTDFIDNSAGVDTSDHEVNIKILLNGAVTAGQLTVEQRNVLLAKMTDEVEQLVLFDNYRQNQAISLMETMSASRIGSFQHFIRILESQGLLDRQLEYLPSDAEFSERKARGLGLTRPELSILLSYDKIVLFQQLLDSEVPEDPYLSKELARYFPEPLREPFNQEMETHRLRREIIATAVTNSLVNRMGATFMLRMQEDTGENPAEIAKAYTIAREVLDARSAWAEIDALDGKVAEGAQLEALSMIWAVLRNMTRWLLQKPGQRGDIAAEVARYLPGMIEMRAMLGRHLGGEDAEQFARDKAHWESVGFPHNLADRLSLLPFLGQALHMIEVALENSHTVLEVARVHSDLGQALHVRWLLGRIEELPVDGRWQALARGVLRDELQAQHGALVAQLLAEAGDKSSDLTSTWLARDDQALRFTLQMFAEIRNQRSIDYPTVQVAVRRLAQLATATTR</sequence>
<gene>
    <name evidence="7" type="ORF">IFO71_02280</name>
</gene>
<dbReference type="InterPro" id="IPR049062">
    <property type="entry name" value="NAD_Glu_DH_ACT2"/>
</dbReference>
<dbReference type="InterPro" id="IPR049058">
    <property type="entry name" value="NAD_Glu_DH_HM2"/>
</dbReference>
<dbReference type="InterPro" id="IPR007780">
    <property type="entry name" value="NAD_Glu_DH_bac"/>
</dbReference>
<dbReference type="PANTHER" id="PTHR43403">
    <property type="entry name" value="NAD-SPECIFIC GLUTAMATE DEHYDROGENASE"/>
    <property type="match status" value="1"/>
</dbReference>
<dbReference type="Gene3D" id="3.40.50.720">
    <property type="entry name" value="NAD(P)-binding Rossmann-like Domain"/>
    <property type="match status" value="1"/>
</dbReference>
<dbReference type="InterPro" id="IPR024727">
    <property type="entry name" value="NAD_Glu_DH_N_ACT1"/>
</dbReference>
<feature type="domain" description="NAD-glutamate dehydrogenase ACT3" evidence="6">
    <location>
        <begin position="545"/>
        <end position="615"/>
    </location>
</feature>
<keyword evidence="1" id="KW-0560">Oxidoreductase</keyword>
<evidence type="ECO:0000259" key="4">
    <source>
        <dbReference type="Pfam" id="PF21075"/>
    </source>
</evidence>
<name>A0AAW3ZIP2_9GAMM</name>
<accession>A0AAW3ZIP2</accession>
<dbReference type="InterPro" id="IPR028971">
    <property type="entry name" value="NAD-GDH_cat"/>
</dbReference>
<dbReference type="InterPro" id="IPR049064">
    <property type="entry name" value="NAD_Glu_DH_ACT3"/>
</dbReference>
<dbReference type="EMBL" id="JACYTR010000003">
    <property type="protein sequence ID" value="MBD8524557.1"/>
    <property type="molecule type" value="Genomic_DNA"/>
</dbReference>
<organism evidence="7 8">
    <name type="scientific">Pseudomarimonas arenosa</name>
    <dbReference type="NCBI Taxonomy" id="2774145"/>
    <lineage>
        <taxon>Bacteria</taxon>
        <taxon>Pseudomonadati</taxon>
        <taxon>Pseudomonadota</taxon>
        <taxon>Gammaproteobacteria</taxon>
        <taxon>Lysobacterales</taxon>
        <taxon>Lysobacteraceae</taxon>
        <taxon>Pseudomarimonas</taxon>
    </lineage>
</organism>
<evidence type="ECO:0000256" key="1">
    <source>
        <dbReference type="ARBA" id="ARBA00023002"/>
    </source>
</evidence>
<dbReference type="Pfam" id="PF21078">
    <property type="entry name" value="GDH_HM3"/>
    <property type="match status" value="1"/>
</dbReference>
<protein>
    <submittedName>
        <fullName evidence="7">NAD-glutamate dehydrogenase</fullName>
    </submittedName>
</protein>
<dbReference type="InterPro" id="IPR046346">
    <property type="entry name" value="Aminoacid_DH-like_N_sf"/>
</dbReference>
<feature type="domain" description="NAD-glutamate dehydrogenase catalytic" evidence="2">
    <location>
        <begin position="766"/>
        <end position="1261"/>
    </location>
</feature>
<dbReference type="Pfam" id="PF21079">
    <property type="entry name" value="GDH_HM2"/>
    <property type="match status" value="1"/>
</dbReference>
<keyword evidence="8" id="KW-1185">Reference proteome</keyword>
<dbReference type="Pfam" id="PF21074">
    <property type="entry name" value="GDH_C"/>
    <property type="match status" value="1"/>
</dbReference>
<dbReference type="Pfam" id="PF21073">
    <property type="entry name" value="GDH_HM1"/>
    <property type="match status" value="1"/>
</dbReference>
<dbReference type="RefSeq" id="WP_192027905.1">
    <property type="nucleotide sequence ID" value="NZ_JACYTR010000003.1"/>
</dbReference>
<dbReference type="SUPFAM" id="SSF51735">
    <property type="entry name" value="NAD(P)-binding Rossmann-fold domains"/>
    <property type="match status" value="1"/>
</dbReference>
<evidence type="ECO:0000259" key="5">
    <source>
        <dbReference type="Pfam" id="PF21076"/>
    </source>
</evidence>
<dbReference type="InterPro" id="IPR048381">
    <property type="entry name" value="GDH_C"/>
</dbReference>
<evidence type="ECO:0000259" key="6">
    <source>
        <dbReference type="Pfam" id="PF21077"/>
    </source>
</evidence>